<dbReference type="Proteomes" id="UP000649617">
    <property type="component" value="Unassembled WGS sequence"/>
</dbReference>
<sequence length="113" mass="12174">AFSVETASTRGEWSTPVLLFGGLSALWPTVHWLLICHAGREAAGAWLLLVIVAGSLAALVYSRSIPERYRPGRFDLVGNSHQLWHVLIYAAVAAYSEALVTVFALTASASFCV</sequence>
<dbReference type="GO" id="GO:0016020">
    <property type="term" value="C:membrane"/>
    <property type="evidence" value="ECO:0007669"/>
    <property type="project" value="UniProtKB-SubCell"/>
</dbReference>
<keyword evidence="6" id="KW-0479">Metal-binding</keyword>
<keyword evidence="4 7" id="KW-1133">Transmembrane helix</keyword>
<feature type="transmembrane region" description="Helical" evidence="7">
    <location>
        <begin position="17"/>
        <end position="36"/>
    </location>
</feature>
<keyword evidence="3 7" id="KW-0812">Transmembrane</keyword>
<keyword evidence="5 7" id="KW-0472">Membrane</keyword>
<gene>
    <name evidence="8" type="primary">HHP4</name>
    <name evidence="8" type="ORF">SPIL2461_LOCUS22387</name>
</gene>
<dbReference type="AlphaFoldDB" id="A0A812Y2J2"/>
<evidence type="ECO:0000256" key="1">
    <source>
        <dbReference type="ARBA" id="ARBA00004141"/>
    </source>
</evidence>
<evidence type="ECO:0000256" key="2">
    <source>
        <dbReference type="ARBA" id="ARBA00007018"/>
    </source>
</evidence>
<protein>
    <submittedName>
        <fullName evidence="8">HHP4 protein</fullName>
    </submittedName>
</protein>
<feature type="transmembrane region" description="Helical" evidence="7">
    <location>
        <begin position="82"/>
        <end position="107"/>
    </location>
</feature>
<keyword evidence="9" id="KW-1185">Reference proteome</keyword>
<dbReference type="PANTHER" id="PTHR20855:SF52">
    <property type="entry name" value="ADIPONECTIN RECEPTOR PROTEIN"/>
    <property type="match status" value="1"/>
</dbReference>
<evidence type="ECO:0000256" key="3">
    <source>
        <dbReference type="ARBA" id="ARBA00022692"/>
    </source>
</evidence>
<comment type="caution">
    <text evidence="8">The sequence shown here is derived from an EMBL/GenBank/DDBJ whole genome shotgun (WGS) entry which is preliminary data.</text>
</comment>
<evidence type="ECO:0000313" key="9">
    <source>
        <dbReference type="Proteomes" id="UP000649617"/>
    </source>
</evidence>
<feature type="binding site" evidence="6">
    <location>
        <position position="81"/>
    </location>
    <ligand>
        <name>Zn(2+)</name>
        <dbReference type="ChEBI" id="CHEBI:29105"/>
    </ligand>
</feature>
<dbReference type="EMBL" id="CAJNIZ010047237">
    <property type="protein sequence ID" value="CAE7764538.1"/>
    <property type="molecule type" value="Genomic_DNA"/>
</dbReference>
<proteinExistence type="inferred from homology"/>
<comment type="subcellular location">
    <subcellularLocation>
        <location evidence="1">Membrane</location>
        <topology evidence="1">Multi-pass membrane protein</topology>
    </subcellularLocation>
</comment>
<dbReference type="GO" id="GO:0046872">
    <property type="term" value="F:metal ion binding"/>
    <property type="evidence" value="ECO:0007669"/>
    <property type="project" value="UniProtKB-KW"/>
</dbReference>
<dbReference type="GO" id="GO:0038023">
    <property type="term" value="F:signaling receptor activity"/>
    <property type="evidence" value="ECO:0007669"/>
    <property type="project" value="TreeGrafter"/>
</dbReference>
<reference evidence="8" key="1">
    <citation type="submission" date="2021-02" db="EMBL/GenBank/DDBJ databases">
        <authorList>
            <person name="Dougan E. K."/>
            <person name="Rhodes N."/>
            <person name="Thang M."/>
            <person name="Chan C."/>
        </authorList>
    </citation>
    <scope>NUCLEOTIDE SEQUENCE</scope>
</reference>
<dbReference type="InterPro" id="IPR004254">
    <property type="entry name" value="AdipoR/HlyIII-related"/>
</dbReference>
<accession>A0A812Y2J2</accession>
<feature type="non-terminal residue" evidence="8">
    <location>
        <position position="1"/>
    </location>
</feature>
<dbReference type="Pfam" id="PF03006">
    <property type="entry name" value="HlyIII"/>
    <property type="match status" value="1"/>
</dbReference>
<dbReference type="PANTHER" id="PTHR20855">
    <property type="entry name" value="ADIPOR/PROGESTIN RECEPTOR-RELATED"/>
    <property type="match status" value="1"/>
</dbReference>
<name>A0A812Y2J2_SYMPI</name>
<keyword evidence="6" id="KW-0862">Zinc</keyword>
<evidence type="ECO:0000256" key="4">
    <source>
        <dbReference type="ARBA" id="ARBA00022989"/>
    </source>
</evidence>
<feature type="binding site" evidence="6">
    <location>
        <position position="85"/>
    </location>
    <ligand>
        <name>Zn(2+)</name>
        <dbReference type="ChEBI" id="CHEBI:29105"/>
    </ligand>
</feature>
<dbReference type="OrthoDB" id="529367at2759"/>
<feature type="transmembrane region" description="Helical" evidence="7">
    <location>
        <begin position="43"/>
        <end position="62"/>
    </location>
</feature>
<evidence type="ECO:0000313" key="8">
    <source>
        <dbReference type="EMBL" id="CAE7764538.1"/>
    </source>
</evidence>
<evidence type="ECO:0000256" key="6">
    <source>
        <dbReference type="PIRSR" id="PIRSR604254-1"/>
    </source>
</evidence>
<comment type="similarity">
    <text evidence="2">Belongs to the ADIPOR family.</text>
</comment>
<evidence type="ECO:0000256" key="5">
    <source>
        <dbReference type="ARBA" id="ARBA00023136"/>
    </source>
</evidence>
<organism evidence="8 9">
    <name type="scientific">Symbiodinium pilosum</name>
    <name type="common">Dinoflagellate</name>
    <dbReference type="NCBI Taxonomy" id="2952"/>
    <lineage>
        <taxon>Eukaryota</taxon>
        <taxon>Sar</taxon>
        <taxon>Alveolata</taxon>
        <taxon>Dinophyceae</taxon>
        <taxon>Suessiales</taxon>
        <taxon>Symbiodiniaceae</taxon>
        <taxon>Symbiodinium</taxon>
    </lineage>
</organism>
<evidence type="ECO:0000256" key="7">
    <source>
        <dbReference type="SAM" id="Phobius"/>
    </source>
</evidence>